<name>A0A402AJ79_9CHLR</name>
<evidence type="ECO:0000313" key="3">
    <source>
        <dbReference type="Proteomes" id="UP000287188"/>
    </source>
</evidence>
<protein>
    <recommendedName>
        <fullName evidence="1">Helicase XPB/Ssl2 N-terminal domain-containing protein</fullName>
    </recommendedName>
</protein>
<comment type="caution">
    <text evidence="2">The sequence shown here is derived from an EMBL/GenBank/DDBJ whole genome shotgun (WGS) entry which is preliminary data.</text>
</comment>
<dbReference type="InterPro" id="IPR032830">
    <property type="entry name" value="XPB/Ssl2_N"/>
</dbReference>
<dbReference type="AlphaFoldDB" id="A0A402AJ79"/>
<dbReference type="EMBL" id="BIFS01000001">
    <property type="protein sequence ID" value="GCE19123.1"/>
    <property type="molecule type" value="Genomic_DNA"/>
</dbReference>
<feature type="domain" description="Helicase XPB/Ssl2 N-terminal" evidence="1">
    <location>
        <begin position="286"/>
        <end position="405"/>
    </location>
</feature>
<dbReference type="RefSeq" id="WP_126550926.1">
    <property type="nucleotide sequence ID" value="NZ_BIFS01000001.1"/>
</dbReference>
<accession>A0A402AJ79</accession>
<dbReference type="Proteomes" id="UP000287188">
    <property type="component" value="Unassembled WGS sequence"/>
</dbReference>
<proteinExistence type="predicted"/>
<keyword evidence="3" id="KW-1185">Reference proteome</keyword>
<dbReference type="OrthoDB" id="150181at2"/>
<evidence type="ECO:0000313" key="2">
    <source>
        <dbReference type="EMBL" id="GCE19123.1"/>
    </source>
</evidence>
<dbReference type="Pfam" id="PF13625">
    <property type="entry name" value="Helicase_C_3"/>
    <property type="match status" value="1"/>
</dbReference>
<gene>
    <name evidence="2" type="ORF">KDK_29230</name>
</gene>
<sequence>MQEKLATDPEVITSGETALLYDVATLINAVYQMTIEPTRESNIPKRIVKKIRPLLKGQQRITYKGDDAYIDMLMHVLKTLKLIKYTQAPFDNAKPYLSPGPRLEGWANKDMIEQTSQLLDEWQHNHNWADNPRVSTDGGSWNYYGAYELTLRQLLLTHLREYPEGSWHSVAALISEIWDAHPELATQQKMRPYSYGYYQMPKKQAKRDLFQEWVINAAPHFINMLYSSLNELGIVDMGNAPLQEETKLVLKSCAFRITELGAQVLAYKKTKAKSGKSEVAPAQKSLIIQPNYEILLLQPDLPTLYSILPFTQVKQIQMVSTLLLTQDALLRAIQQGLRIETILAILRERSQKELPQNVIYTLQDWAKQYKHATVSQVALLELPDEETTTRLSQHPTLSKMNARQLMPTTLAIPTDTNGNINYQSIRQVLEKEHISVDFQIHSSDPMHKLREYYYDD</sequence>
<reference evidence="3" key="1">
    <citation type="submission" date="2018-12" db="EMBL/GenBank/DDBJ databases">
        <title>Tengunoibacter tsumagoiensis gen. nov., sp. nov., Dictyobacter kobayashii sp. nov., D. alpinus sp. nov., and D. joshuensis sp. nov. and description of Dictyobacteraceae fam. nov. within the order Ktedonobacterales isolated from Tengu-no-mugimeshi.</title>
        <authorList>
            <person name="Wang C.M."/>
            <person name="Zheng Y."/>
            <person name="Sakai Y."/>
            <person name="Toyoda A."/>
            <person name="Minakuchi Y."/>
            <person name="Abe K."/>
            <person name="Yokota A."/>
            <person name="Yabe S."/>
        </authorList>
    </citation>
    <scope>NUCLEOTIDE SEQUENCE [LARGE SCALE GENOMIC DNA]</scope>
    <source>
        <strain evidence="3">Uno11</strain>
    </source>
</reference>
<evidence type="ECO:0000259" key="1">
    <source>
        <dbReference type="Pfam" id="PF13625"/>
    </source>
</evidence>
<organism evidence="2 3">
    <name type="scientific">Dictyobacter kobayashii</name>
    <dbReference type="NCBI Taxonomy" id="2014872"/>
    <lineage>
        <taxon>Bacteria</taxon>
        <taxon>Bacillati</taxon>
        <taxon>Chloroflexota</taxon>
        <taxon>Ktedonobacteria</taxon>
        <taxon>Ktedonobacterales</taxon>
        <taxon>Dictyobacteraceae</taxon>
        <taxon>Dictyobacter</taxon>
    </lineage>
</organism>